<feature type="transmembrane region" description="Helical" evidence="1">
    <location>
        <begin position="196"/>
        <end position="227"/>
    </location>
</feature>
<reference evidence="2 3" key="1">
    <citation type="journal article" date="2013" name="Int. J. Syst. Evol. Microbiol.">
        <title>Kordia antarctica sp. nov., isolated from Antarctic seawater.</title>
        <authorList>
            <person name="Baek K."/>
            <person name="Choi A."/>
            <person name="Kang I."/>
            <person name="Lee K."/>
            <person name="Cho J.C."/>
        </authorList>
    </citation>
    <scope>NUCLEOTIDE SEQUENCE [LARGE SCALE GENOMIC DNA]</scope>
    <source>
        <strain evidence="2 3">IMCC3317</strain>
    </source>
</reference>
<proteinExistence type="predicted"/>
<keyword evidence="1" id="KW-0812">Transmembrane</keyword>
<dbReference type="Proteomes" id="UP000464657">
    <property type="component" value="Chromosome"/>
</dbReference>
<evidence type="ECO:0000313" key="2">
    <source>
        <dbReference type="EMBL" id="QHI37924.1"/>
    </source>
</evidence>
<dbReference type="RefSeq" id="WP_160130506.1">
    <property type="nucleotide sequence ID" value="NZ_CP019288.1"/>
</dbReference>
<evidence type="ECO:0000256" key="1">
    <source>
        <dbReference type="SAM" id="Phobius"/>
    </source>
</evidence>
<gene>
    <name evidence="2" type="ORF">IMCC3317_33070</name>
</gene>
<evidence type="ECO:0008006" key="4">
    <source>
        <dbReference type="Google" id="ProtNLM"/>
    </source>
</evidence>
<accession>A0A7L4ZPX8</accession>
<feature type="transmembrane region" description="Helical" evidence="1">
    <location>
        <begin position="35"/>
        <end position="57"/>
    </location>
</feature>
<keyword evidence="1" id="KW-1133">Transmembrane helix</keyword>
<keyword evidence="1" id="KW-0472">Membrane</keyword>
<feature type="transmembrane region" description="Helical" evidence="1">
    <location>
        <begin position="6"/>
        <end position="23"/>
    </location>
</feature>
<organism evidence="2 3">
    <name type="scientific">Kordia antarctica</name>
    <dbReference type="NCBI Taxonomy" id="1218801"/>
    <lineage>
        <taxon>Bacteria</taxon>
        <taxon>Pseudomonadati</taxon>
        <taxon>Bacteroidota</taxon>
        <taxon>Flavobacteriia</taxon>
        <taxon>Flavobacteriales</taxon>
        <taxon>Flavobacteriaceae</taxon>
        <taxon>Kordia</taxon>
    </lineage>
</organism>
<dbReference type="AlphaFoldDB" id="A0A7L4ZPX8"/>
<dbReference type="KEGG" id="kan:IMCC3317_33070"/>
<protein>
    <recommendedName>
        <fullName evidence="4">DUF3592 domain-containing protein</fullName>
    </recommendedName>
</protein>
<name>A0A7L4ZPX8_9FLAO</name>
<keyword evidence="3" id="KW-1185">Reference proteome</keyword>
<dbReference type="OrthoDB" id="1450216at2"/>
<sequence length="321" mass="36912">MSIFIFVIIGIFTFIYTMILRDFTTNDDGFSYIPIVMFGIFGLIFAGIIGYMVWVFVYDLKNGIKNCFEGIIEDKRLHIKHSTSTSTGSRGSGRKTTTKRYYHMIVDGTQHTIEYDMYANVSVGDHVYFEVAPKSNVILHYETSRQAASEIPRNIPRYSRESYPDSKIREAAFTREDKNNLKEFYKSKVTSRVRTIAFLSVPIIILAIYGLASLLVFIFPLPLILLYQLYKLLKMHLNYKKTIDTGRKKLTSTYVTDKSFTTVSNNGRTSEKCTLITTYKSIITPEMVYQNIEVGDEIIIHEAFQMSHIMGISVDEAYYSI</sequence>
<dbReference type="EMBL" id="CP019288">
    <property type="protein sequence ID" value="QHI37924.1"/>
    <property type="molecule type" value="Genomic_DNA"/>
</dbReference>
<evidence type="ECO:0000313" key="3">
    <source>
        <dbReference type="Proteomes" id="UP000464657"/>
    </source>
</evidence>